<proteinExistence type="predicted"/>
<reference evidence="2 3" key="1">
    <citation type="submission" date="2018-01" db="EMBL/GenBank/DDBJ databases">
        <title>Genome characterization of the sugarcane-associated fungus Trichoderma ghanense CCMA-1212 and their application in lignocelulose bioconversion.</title>
        <authorList>
            <person name="Steindorff A.S."/>
            <person name="Mendes T.D."/>
            <person name="Vilela E.S.D."/>
            <person name="Rodrigues D.S."/>
            <person name="Formighieri E.F."/>
            <person name="Melo I.S."/>
            <person name="Favaro L.C.L."/>
        </authorList>
    </citation>
    <scope>NUCLEOTIDE SEQUENCE [LARGE SCALE GENOMIC DNA]</scope>
    <source>
        <strain evidence="2 3">CCMA-1212</strain>
    </source>
</reference>
<evidence type="ECO:0000313" key="3">
    <source>
        <dbReference type="Proteomes" id="UP001642720"/>
    </source>
</evidence>
<sequence length="182" mass="18442">MPTTRPSGPTTRRGHLHDQGADAAAGRVDEDAVAGLNAGLDELVRRHAGQEASRRVGEGGRGGLVGGEAGWDGDVFGQGAGPGWEGVAGGQQGHDFVAFAEASLGVGLGAAAAAGGHVRVVVGILAVAVLSVGMPYVLDDAGQVHLRHLEDGADVESCKGDFDEDPFFWMSGLGGKASYKML</sequence>
<dbReference type="GeneID" id="300575856"/>
<feature type="compositionally biased region" description="Low complexity" evidence="1">
    <location>
        <begin position="1"/>
        <end position="11"/>
    </location>
</feature>
<protein>
    <submittedName>
        <fullName evidence="2">Uncharacterized protein</fullName>
    </submittedName>
</protein>
<comment type="caution">
    <text evidence="2">The sequence shown here is derived from an EMBL/GenBank/DDBJ whole genome shotgun (WGS) entry which is preliminary data.</text>
</comment>
<dbReference type="EMBL" id="PPTA01000004">
    <property type="protein sequence ID" value="TFB04610.1"/>
    <property type="molecule type" value="Genomic_DNA"/>
</dbReference>
<gene>
    <name evidence="2" type="ORF">CCMA1212_004087</name>
</gene>
<evidence type="ECO:0000256" key="1">
    <source>
        <dbReference type="SAM" id="MobiDB-lite"/>
    </source>
</evidence>
<evidence type="ECO:0000313" key="2">
    <source>
        <dbReference type="EMBL" id="TFB04610.1"/>
    </source>
</evidence>
<feature type="region of interest" description="Disordered" evidence="1">
    <location>
        <begin position="1"/>
        <end position="22"/>
    </location>
</feature>
<dbReference type="Proteomes" id="UP001642720">
    <property type="component" value="Unassembled WGS sequence"/>
</dbReference>
<organism evidence="2 3">
    <name type="scientific">Trichoderma ghanense</name>
    <dbReference type="NCBI Taxonomy" id="65468"/>
    <lineage>
        <taxon>Eukaryota</taxon>
        <taxon>Fungi</taxon>
        <taxon>Dikarya</taxon>
        <taxon>Ascomycota</taxon>
        <taxon>Pezizomycotina</taxon>
        <taxon>Sordariomycetes</taxon>
        <taxon>Hypocreomycetidae</taxon>
        <taxon>Hypocreales</taxon>
        <taxon>Hypocreaceae</taxon>
        <taxon>Trichoderma</taxon>
    </lineage>
</organism>
<keyword evidence="3" id="KW-1185">Reference proteome</keyword>
<accession>A0ABY2H8H2</accession>
<dbReference type="RefSeq" id="XP_073560811.1">
    <property type="nucleotide sequence ID" value="XM_073701406.1"/>
</dbReference>
<name>A0ABY2H8H2_9HYPO</name>